<dbReference type="SUPFAM" id="SSF100950">
    <property type="entry name" value="NagB/RpiA/CoA transferase-like"/>
    <property type="match status" value="1"/>
</dbReference>
<dbReference type="GO" id="GO:0005524">
    <property type="term" value="F:ATP binding"/>
    <property type="evidence" value="ECO:0007669"/>
    <property type="project" value="UniProtKB-KW"/>
</dbReference>
<gene>
    <name evidence="6" type="ORF">SAMN04487792_0770</name>
</gene>
<dbReference type="GO" id="GO:0009396">
    <property type="term" value="P:folic acid-containing compound biosynthetic process"/>
    <property type="evidence" value="ECO:0007669"/>
    <property type="project" value="TreeGrafter"/>
</dbReference>
<reference evidence="7" key="1">
    <citation type="submission" date="2016-10" db="EMBL/GenBank/DDBJ databases">
        <authorList>
            <person name="Varghese N."/>
            <person name="Submissions S."/>
        </authorList>
    </citation>
    <scope>NUCLEOTIDE SEQUENCE [LARGE SCALE GENOMIC DNA]</scope>
    <source>
        <strain evidence="7">R-53102</strain>
    </source>
</reference>
<evidence type="ECO:0000313" key="7">
    <source>
        <dbReference type="Proteomes" id="UP000199599"/>
    </source>
</evidence>
<dbReference type="EC" id="6.3.3.2" evidence="5"/>
<dbReference type="NCBIfam" id="TIGR02727">
    <property type="entry name" value="MTHFS_bact"/>
    <property type="match status" value="1"/>
</dbReference>
<keyword evidence="6" id="KW-0436">Ligase</keyword>
<feature type="binding site" evidence="4">
    <location>
        <begin position="136"/>
        <end position="144"/>
    </location>
    <ligand>
        <name>ATP</name>
        <dbReference type="ChEBI" id="CHEBI:30616"/>
    </ligand>
</feature>
<keyword evidence="2 4" id="KW-0547">Nucleotide-binding</keyword>
<evidence type="ECO:0000256" key="3">
    <source>
        <dbReference type="ARBA" id="ARBA00022840"/>
    </source>
</evidence>
<dbReference type="AlphaFoldDB" id="A0A1I1S651"/>
<name>A0A1I1S651_9LACO</name>
<evidence type="ECO:0000313" key="6">
    <source>
        <dbReference type="EMBL" id="SFD41989.1"/>
    </source>
</evidence>
<comment type="cofactor">
    <cofactor evidence="5">
        <name>Mg(2+)</name>
        <dbReference type="ChEBI" id="CHEBI:18420"/>
    </cofactor>
</comment>
<evidence type="ECO:0000256" key="4">
    <source>
        <dbReference type="PIRSR" id="PIRSR006806-1"/>
    </source>
</evidence>
<dbReference type="InterPro" id="IPR024185">
    <property type="entry name" value="FTHF_cligase-like_sf"/>
</dbReference>
<comment type="similarity">
    <text evidence="1 5">Belongs to the 5-formyltetrahydrofolate cyclo-ligase family.</text>
</comment>
<keyword evidence="5" id="KW-0460">Magnesium</keyword>
<organism evidence="6 7">
    <name type="scientific">Lactobacillus bombicola</name>
    <dbReference type="NCBI Taxonomy" id="1505723"/>
    <lineage>
        <taxon>Bacteria</taxon>
        <taxon>Bacillati</taxon>
        <taxon>Bacillota</taxon>
        <taxon>Bacilli</taxon>
        <taxon>Lactobacillales</taxon>
        <taxon>Lactobacillaceae</taxon>
        <taxon>Lactobacillus</taxon>
    </lineage>
</organism>
<dbReference type="PANTHER" id="PTHR23407">
    <property type="entry name" value="ATPASE INHIBITOR/5-FORMYLTETRAHYDROFOLATE CYCLO-LIGASE"/>
    <property type="match status" value="1"/>
</dbReference>
<dbReference type="PANTHER" id="PTHR23407:SF1">
    <property type="entry name" value="5-FORMYLTETRAHYDROFOLATE CYCLO-LIGASE"/>
    <property type="match status" value="1"/>
</dbReference>
<evidence type="ECO:0000256" key="5">
    <source>
        <dbReference type="RuleBase" id="RU361279"/>
    </source>
</evidence>
<accession>A0A1I1S651</accession>
<dbReference type="EMBL" id="FOMN01000003">
    <property type="protein sequence ID" value="SFD41989.1"/>
    <property type="molecule type" value="Genomic_DNA"/>
</dbReference>
<dbReference type="STRING" id="1505723.SAMN04487792_0770"/>
<feature type="binding site" evidence="4">
    <location>
        <begin position="5"/>
        <end position="9"/>
    </location>
    <ligand>
        <name>ATP</name>
        <dbReference type="ChEBI" id="CHEBI:30616"/>
    </ligand>
</feature>
<evidence type="ECO:0000256" key="2">
    <source>
        <dbReference type="ARBA" id="ARBA00022741"/>
    </source>
</evidence>
<keyword evidence="3 4" id="KW-0067">ATP-binding</keyword>
<dbReference type="Proteomes" id="UP000199599">
    <property type="component" value="Unassembled WGS sequence"/>
</dbReference>
<dbReference type="Gene3D" id="3.40.50.10420">
    <property type="entry name" value="NagB/RpiA/CoA transferase-like"/>
    <property type="match status" value="1"/>
</dbReference>
<proteinExistence type="inferred from homology"/>
<dbReference type="PIRSF" id="PIRSF006806">
    <property type="entry name" value="FTHF_cligase"/>
    <property type="match status" value="1"/>
</dbReference>
<evidence type="ECO:0000256" key="1">
    <source>
        <dbReference type="ARBA" id="ARBA00010638"/>
    </source>
</evidence>
<keyword evidence="5" id="KW-0479">Metal-binding</keyword>
<dbReference type="Pfam" id="PF01812">
    <property type="entry name" value="5-FTHF_cyc-lig"/>
    <property type="match status" value="1"/>
</dbReference>
<sequence>MIMNKKELRQKQIECLKNYAATAAKELDDLILLEKLMNLKLLQHSQRIGVTSSLPYEVDTSNLIANLWEQGKEVYLARSYNNREHTQDFVAYNYNSKVARSKFGVEEVIDTNAKVNNELDLIIVPGVAFALDSKQRIGFGGGYYDRFLAKHPHTPTIALANTKMIFAHMSWQAEKTDIPLKTIITPHEI</sequence>
<dbReference type="InterPro" id="IPR037171">
    <property type="entry name" value="NagB/RpiA_transferase-like"/>
</dbReference>
<comment type="catalytic activity">
    <reaction evidence="5">
        <text>(6S)-5-formyl-5,6,7,8-tetrahydrofolate + ATP = (6R)-5,10-methenyltetrahydrofolate + ADP + phosphate</text>
        <dbReference type="Rhea" id="RHEA:10488"/>
        <dbReference type="ChEBI" id="CHEBI:30616"/>
        <dbReference type="ChEBI" id="CHEBI:43474"/>
        <dbReference type="ChEBI" id="CHEBI:57455"/>
        <dbReference type="ChEBI" id="CHEBI:57457"/>
        <dbReference type="ChEBI" id="CHEBI:456216"/>
        <dbReference type="EC" id="6.3.3.2"/>
    </reaction>
</comment>
<protein>
    <recommendedName>
        <fullName evidence="5">5-formyltetrahydrofolate cyclo-ligase</fullName>
        <ecNumber evidence="5">6.3.3.2</ecNumber>
    </recommendedName>
</protein>
<feature type="binding site" evidence="4">
    <location>
        <position position="57"/>
    </location>
    <ligand>
        <name>substrate</name>
    </ligand>
</feature>
<dbReference type="GO" id="GO:0046872">
    <property type="term" value="F:metal ion binding"/>
    <property type="evidence" value="ECO:0007669"/>
    <property type="project" value="UniProtKB-KW"/>
</dbReference>
<dbReference type="InterPro" id="IPR002698">
    <property type="entry name" value="FTHF_cligase"/>
</dbReference>
<dbReference type="GO" id="GO:0035999">
    <property type="term" value="P:tetrahydrofolate interconversion"/>
    <property type="evidence" value="ECO:0007669"/>
    <property type="project" value="TreeGrafter"/>
</dbReference>
<dbReference type="GO" id="GO:0030272">
    <property type="term" value="F:5-formyltetrahydrofolate cyclo-ligase activity"/>
    <property type="evidence" value="ECO:0007669"/>
    <property type="project" value="UniProtKB-EC"/>
</dbReference>